<dbReference type="AlphaFoldDB" id="A0A5B0LV83"/>
<dbReference type="PANTHER" id="PTHR11247:SF8">
    <property type="entry name" value="PALMITOYL-PROTEIN THIOESTERASE 1"/>
    <property type="match status" value="1"/>
</dbReference>
<dbReference type="Proteomes" id="UP000324748">
    <property type="component" value="Unassembled WGS sequence"/>
</dbReference>
<evidence type="ECO:0000313" key="5">
    <source>
        <dbReference type="Proteomes" id="UP000324748"/>
    </source>
</evidence>
<feature type="signal peptide" evidence="3">
    <location>
        <begin position="1"/>
        <end position="21"/>
    </location>
</feature>
<evidence type="ECO:0008006" key="6">
    <source>
        <dbReference type="Google" id="ProtNLM"/>
    </source>
</evidence>
<dbReference type="PANTHER" id="PTHR11247">
    <property type="entry name" value="PALMITOYL-PROTEIN THIOESTERASE/DOLICHYLDIPHOSPHATASE 1"/>
    <property type="match status" value="1"/>
</dbReference>
<protein>
    <recommendedName>
        <fullName evidence="6">Palmitoyl-protein thioesterase 1</fullName>
    </recommendedName>
</protein>
<gene>
    <name evidence="4" type="ORF">PGT21_024705</name>
</gene>
<dbReference type="EMBL" id="VSWC01000184">
    <property type="protein sequence ID" value="KAA1068006.1"/>
    <property type="molecule type" value="Genomic_DNA"/>
</dbReference>
<keyword evidence="1" id="KW-0378">Hydrolase</keyword>
<evidence type="ECO:0000256" key="1">
    <source>
        <dbReference type="ARBA" id="ARBA00022801"/>
    </source>
</evidence>
<name>A0A5B0LV83_PUCGR</name>
<dbReference type="InterPro" id="IPR029058">
    <property type="entry name" value="AB_hydrolase_fold"/>
</dbReference>
<organism evidence="4 5">
    <name type="scientific">Puccinia graminis f. sp. tritici</name>
    <dbReference type="NCBI Taxonomy" id="56615"/>
    <lineage>
        <taxon>Eukaryota</taxon>
        <taxon>Fungi</taxon>
        <taxon>Dikarya</taxon>
        <taxon>Basidiomycota</taxon>
        <taxon>Pucciniomycotina</taxon>
        <taxon>Pucciniomycetes</taxon>
        <taxon>Pucciniales</taxon>
        <taxon>Pucciniaceae</taxon>
        <taxon>Puccinia</taxon>
    </lineage>
</organism>
<evidence type="ECO:0000256" key="2">
    <source>
        <dbReference type="SAM" id="MobiDB-lite"/>
    </source>
</evidence>
<keyword evidence="5" id="KW-1185">Reference proteome</keyword>
<feature type="region of interest" description="Disordered" evidence="2">
    <location>
        <begin position="204"/>
        <end position="224"/>
    </location>
</feature>
<keyword evidence="3" id="KW-0732">Signal</keyword>
<evidence type="ECO:0000256" key="3">
    <source>
        <dbReference type="SAM" id="SignalP"/>
    </source>
</evidence>
<sequence>MPRILPTLISITILALTSTHCSTISVSQIWPPNQKTTNPTRIPVVVTLDDLAKKIDLRYPGTTVYKIRLADSDPQDRRATWFGSANEQVDSVCDQLAELDELSLGFDAIGLSQGGQLMRAYVERCNRPHVRNLITLGSQHMGVSGTAPCSGLFDLGCHVLHKLIESGTVYGPMPNKKYFRDQSNLAPYMKHNAFLRDINNERWNDSQPVDSGSHPIGEPEDGVEYEPRKEQYKLNFQSLENFVMFRFTHPSHLGLFHDPQCDSVDPSRRA</sequence>
<feature type="chain" id="PRO_5022786407" description="Palmitoyl-protein thioesterase 1" evidence="3">
    <location>
        <begin position="22"/>
        <end position="270"/>
    </location>
</feature>
<comment type="caution">
    <text evidence="4">The sequence shown here is derived from an EMBL/GenBank/DDBJ whole genome shotgun (WGS) entry which is preliminary data.</text>
</comment>
<accession>A0A5B0LV83</accession>
<dbReference type="GO" id="GO:0016790">
    <property type="term" value="F:thiolester hydrolase activity"/>
    <property type="evidence" value="ECO:0007669"/>
    <property type="project" value="TreeGrafter"/>
</dbReference>
<dbReference type="OrthoDB" id="10263094at2759"/>
<dbReference type="SUPFAM" id="SSF53474">
    <property type="entry name" value="alpha/beta-Hydrolases"/>
    <property type="match status" value="1"/>
</dbReference>
<proteinExistence type="predicted"/>
<dbReference type="Gene3D" id="3.40.50.1820">
    <property type="entry name" value="alpha/beta hydrolase"/>
    <property type="match status" value="1"/>
</dbReference>
<reference evidence="4 5" key="1">
    <citation type="submission" date="2019-05" db="EMBL/GenBank/DDBJ databases">
        <title>Emergence of the Ug99 lineage of the wheat stem rust pathogen through somatic hybridization.</title>
        <authorList>
            <person name="Li F."/>
            <person name="Upadhyaya N.M."/>
            <person name="Sperschneider J."/>
            <person name="Matny O."/>
            <person name="Nguyen-Phuc H."/>
            <person name="Mago R."/>
            <person name="Raley C."/>
            <person name="Miller M.E."/>
            <person name="Silverstein K.A.T."/>
            <person name="Henningsen E."/>
            <person name="Hirsch C.D."/>
            <person name="Visser B."/>
            <person name="Pretorius Z.A."/>
            <person name="Steffenson B.J."/>
            <person name="Schwessinger B."/>
            <person name="Dodds P.N."/>
            <person name="Figueroa M."/>
        </authorList>
    </citation>
    <scope>NUCLEOTIDE SEQUENCE [LARGE SCALE GENOMIC DNA]</scope>
    <source>
        <strain evidence="4">21-0</strain>
    </source>
</reference>
<dbReference type="Pfam" id="PF02089">
    <property type="entry name" value="Palm_thioest"/>
    <property type="match status" value="1"/>
</dbReference>
<evidence type="ECO:0000313" key="4">
    <source>
        <dbReference type="EMBL" id="KAA1068006.1"/>
    </source>
</evidence>